<dbReference type="Gene3D" id="3.30.70.2970">
    <property type="entry name" value="Protein of unknown function (DUF541), domain 2"/>
    <property type="match status" value="1"/>
</dbReference>
<dbReference type="Pfam" id="PF04402">
    <property type="entry name" value="SIMPL"/>
    <property type="match status" value="1"/>
</dbReference>
<name>A0ABU8LGY5_9MICO</name>
<protein>
    <submittedName>
        <fullName evidence="1">SIMPL domain-containing protein</fullName>
    </submittedName>
</protein>
<dbReference type="PANTHER" id="PTHR34387">
    <property type="entry name" value="SLR1258 PROTEIN"/>
    <property type="match status" value="1"/>
</dbReference>
<keyword evidence="2" id="KW-1185">Reference proteome</keyword>
<dbReference type="EMBL" id="JBBDGM010000020">
    <property type="protein sequence ID" value="MEJ1089927.1"/>
    <property type="molecule type" value="Genomic_DNA"/>
</dbReference>
<dbReference type="Proteomes" id="UP001371224">
    <property type="component" value="Unassembled WGS sequence"/>
</dbReference>
<dbReference type="RefSeq" id="WP_337333570.1">
    <property type="nucleotide sequence ID" value="NZ_JBBDGM010000020.1"/>
</dbReference>
<dbReference type="InterPro" id="IPR007497">
    <property type="entry name" value="SIMPL/DUF541"/>
</dbReference>
<dbReference type="Gene3D" id="3.30.110.170">
    <property type="entry name" value="Protein of unknown function (DUF541), domain 1"/>
    <property type="match status" value="1"/>
</dbReference>
<accession>A0ABU8LGY5</accession>
<organism evidence="1 2">
    <name type="scientific">Microbacterium bandirmense</name>
    <dbReference type="NCBI Taxonomy" id="3122050"/>
    <lineage>
        <taxon>Bacteria</taxon>
        <taxon>Bacillati</taxon>
        <taxon>Actinomycetota</taxon>
        <taxon>Actinomycetes</taxon>
        <taxon>Micrococcales</taxon>
        <taxon>Microbacteriaceae</taxon>
        <taxon>Microbacterium</taxon>
    </lineage>
</organism>
<dbReference type="PANTHER" id="PTHR34387:SF1">
    <property type="entry name" value="PERIPLASMIC IMMUNOGENIC PROTEIN"/>
    <property type="match status" value="1"/>
</dbReference>
<dbReference type="InterPro" id="IPR052022">
    <property type="entry name" value="26kDa_periplasmic_antigen"/>
</dbReference>
<evidence type="ECO:0000313" key="2">
    <source>
        <dbReference type="Proteomes" id="UP001371224"/>
    </source>
</evidence>
<gene>
    <name evidence="1" type="ORF">WDU99_16540</name>
</gene>
<comment type="caution">
    <text evidence="1">The sequence shown here is derived from an EMBL/GenBank/DDBJ whole genome shotgun (WGS) entry which is preliminary data.</text>
</comment>
<reference evidence="1 2" key="1">
    <citation type="submission" date="2024-02" db="EMBL/GenBank/DDBJ databases">
        <authorList>
            <person name="Saticioglu I.B."/>
        </authorList>
    </citation>
    <scope>NUCLEOTIDE SEQUENCE [LARGE SCALE GENOMIC DNA]</scope>
    <source>
        <strain evidence="1 2">Mu-80</strain>
    </source>
</reference>
<sequence length="219" mass="23647">MSEVIITVRGEHELRIAPERATLHLSVALDGPDRADVVERALAVAAPVREGITAREQQGSITEWTSQRLSVYADRPWNTEGKRLAPVYRASVEFTATFADISEMSVWVTELSVIEGVTVGHVDWHLTPETEREVEREVATQAVGVAVSRARAYAEALGLTNVAPLEIADRGLISEGSAPMPKAAAMRGSAMMMEAAPAMEFQGEEITVSATVEGRFSAS</sequence>
<proteinExistence type="predicted"/>
<evidence type="ECO:0000313" key="1">
    <source>
        <dbReference type="EMBL" id="MEJ1089927.1"/>
    </source>
</evidence>